<dbReference type="SMART" id="SM00283">
    <property type="entry name" value="MA"/>
    <property type="match status" value="1"/>
</dbReference>
<evidence type="ECO:0000313" key="8">
    <source>
        <dbReference type="EMBL" id="THE63841.1"/>
    </source>
</evidence>
<dbReference type="EMBL" id="RBZW01000055">
    <property type="protein sequence ID" value="THE63841.1"/>
    <property type="molecule type" value="Genomic_DNA"/>
</dbReference>
<dbReference type="Proteomes" id="UP000318864">
    <property type="component" value="Unassembled WGS sequence"/>
</dbReference>
<dbReference type="CDD" id="cd11386">
    <property type="entry name" value="MCP_signal"/>
    <property type="match status" value="1"/>
</dbReference>
<dbReference type="GO" id="GO:0004888">
    <property type="term" value="F:transmembrane signaling receptor activity"/>
    <property type="evidence" value="ECO:0007669"/>
    <property type="project" value="InterPro"/>
</dbReference>
<keyword evidence="9" id="KW-1185">Reference proteome</keyword>
<comment type="caution">
    <text evidence="8">The sequence shown here is derived from an EMBL/GenBank/DDBJ whole genome shotgun (WGS) entry which is preliminary data.</text>
</comment>
<name>A0A4S3TIQ3_9EURY</name>
<comment type="similarity">
    <text evidence="2">Belongs to the methyl-accepting chemotaxis (MCP) protein family.</text>
</comment>
<dbReference type="Gene3D" id="1.10.287.950">
    <property type="entry name" value="Methyl-accepting chemotaxis protein"/>
    <property type="match status" value="1"/>
</dbReference>
<dbReference type="InterPro" id="IPR003660">
    <property type="entry name" value="HAMP_dom"/>
</dbReference>
<feature type="domain" description="HAMP" evidence="7">
    <location>
        <begin position="406"/>
        <end position="459"/>
    </location>
</feature>
<dbReference type="InterPro" id="IPR004090">
    <property type="entry name" value="Chemotax_Me-accpt_rcpt"/>
</dbReference>
<dbReference type="GO" id="GO:0016020">
    <property type="term" value="C:membrane"/>
    <property type="evidence" value="ECO:0007669"/>
    <property type="project" value="InterPro"/>
</dbReference>
<accession>A0A4S3TIQ3</accession>
<protein>
    <submittedName>
        <fullName evidence="8">HAMP domain-containing protein</fullName>
    </submittedName>
</protein>
<dbReference type="SUPFAM" id="SSF58104">
    <property type="entry name" value="Methyl-accepting chemotaxis protein (MCP) signaling domain"/>
    <property type="match status" value="1"/>
</dbReference>
<dbReference type="Gene3D" id="6.10.250.1910">
    <property type="match status" value="1"/>
</dbReference>
<sequence>MLRRVIPSTIRRSYALKFMIALFVLGLTVGAVGYAGTELIAQETEAQTFDQQAEFAAQEAENIQNLHERNRLVTESIATSDVVVSDAANGSSEQITTYLEGERDRHDGAENIHIVDVDDGVVVSSTDPALVDTELADVHTGWAELDAEATVDDSGFVVGETQFLGEYTDPNGEYVVGYAAPIPDGEDGVSDRVAVYAVGLEPFGEELIENDGQISYLVNPANNRILMDPTGESLWHTYRDGSALIEESSSHSIGTPGDNLAGSIAAANEGEGYETEAYIASYGELPGDTGWYVVHHTPEDDALGFVHTVQQYGLYASAAGILGVVLLGGIVGRNTSKSINRLRRKAERMGEGDLEVEFESKRVDSIGQLYDEFGAMRDSLQDQIRTVELAREEAEQAREETERVNHELERKADEYREVMQACAEGDFTTRMDPETDNESMREIATEFNAMIGDIERTTAQLTRFANDVAVASEQVTASSESVRSASIQVTDSIQEISDGAERQNDSLQAVNQEMNGLSTTIEQIASASNEVADVAERTAQAGTRGREAAQAAIDGMSEIEAESDAAVEEIEQLQREVEQIDELLEFISEIAEQTNMLALNANIEASRSTESNDGFATVAAEVKELAEETKSAADDIEGRLERIETQTEQAASEVRLTSDRVAEHTTSVERAATALDEIAEYAGETNDGVQEISAASQQQAASTQEVVSMIDEAATISEETTVEAENVAAAAEEQTSALVEVTDSVNDLSDQATQLSEALDRFDTDIDIASGQTDILDAVETQAGTDHPELDEPTGTVTTPNADSDSGTELEWVEPPDFADELTDTSDEPDETAETDAGRDHPPATDDPAATEDEP</sequence>
<reference evidence="8 9" key="1">
    <citation type="submission" date="2018-10" db="EMBL/GenBank/DDBJ databases">
        <title>Natronolimnobius sp. XQ-INN 246 isolated from Inner Mongolia Autonomous Region of China.</title>
        <authorList>
            <person name="Xue Q."/>
        </authorList>
    </citation>
    <scope>NUCLEOTIDE SEQUENCE [LARGE SCALE GENOMIC DNA]</scope>
    <source>
        <strain evidence="8 9">XQ-INN 246</strain>
    </source>
</reference>
<feature type="compositionally biased region" description="Polar residues" evidence="5">
    <location>
        <begin position="795"/>
        <end position="805"/>
    </location>
</feature>
<dbReference type="AlphaFoldDB" id="A0A4S3TIQ3"/>
<keyword evidence="4" id="KW-0175">Coiled coil</keyword>
<feature type="domain" description="HAMP" evidence="7">
    <location>
        <begin position="333"/>
        <end position="385"/>
    </location>
</feature>
<feature type="compositionally biased region" description="Acidic residues" evidence="5">
    <location>
        <begin position="806"/>
        <end position="834"/>
    </location>
</feature>
<evidence type="ECO:0000256" key="4">
    <source>
        <dbReference type="SAM" id="Coils"/>
    </source>
</evidence>
<organism evidence="8 9">
    <name type="scientific">Salinadaptatus halalkaliphilus</name>
    <dbReference type="NCBI Taxonomy" id="2419781"/>
    <lineage>
        <taxon>Archaea</taxon>
        <taxon>Methanobacteriati</taxon>
        <taxon>Methanobacteriota</taxon>
        <taxon>Stenosarchaea group</taxon>
        <taxon>Halobacteria</taxon>
        <taxon>Halobacteriales</taxon>
        <taxon>Natrialbaceae</taxon>
        <taxon>Salinadaptatus</taxon>
    </lineage>
</organism>
<dbReference type="SMART" id="SM00304">
    <property type="entry name" value="HAMP"/>
    <property type="match status" value="2"/>
</dbReference>
<dbReference type="CDD" id="cd06225">
    <property type="entry name" value="HAMP"/>
    <property type="match status" value="2"/>
</dbReference>
<evidence type="ECO:0000256" key="2">
    <source>
        <dbReference type="ARBA" id="ARBA00029447"/>
    </source>
</evidence>
<dbReference type="InterPro" id="IPR004089">
    <property type="entry name" value="MCPsignal_dom"/>
</dbReference>
<dbReference type="GO" id="GO:0007165">
    <property type="term" value="P:signal transduction"/>
    <property type="evidence" value="ECO:0007669"/>
    <property type="project" value="UniProtKB-KW"/>
</dbReference>
<dbReference type="PANTHER" id="PTHR32089:SF112">
    <property type="entry name" value="LYSOZYME-LIKE PROTEIN-RELATED"/>
    <property type="match status" value="1"/>
</dbReference>
<feature type="coiled-coil region" evidence="4">
    <location>
        <begin position="626"/>
        <end position="653"/>
    </location>
</feature>
<evidence type="ECO:0000313" key="9">
    <source>
        <dbReference type="Proteomes" id="UP000318864"/>
    </source>
</evidence>
<dbReference type="PROSITE" id="PS50111">
    <property type="entry name" value="CHEMOTAXIS_TRANSDUC_2"/>
    <property type="match status" value="1"/>
</dbReference>
<evidence type="ECO:0000256" key="1">
    <source>
        <dbReference type="ARBA" id="ARBA00023224"/>
    </source>
</evidence>
<feature type="coiled-coil region" evidence="4">
    <location>
        <begin position="377"/>
        <end position="418"/>
    </location>
</feature>
<dbReference type="GO" id="GO:0006935">
    <property type="term" value="P:chemotaxis"/>
    <property type="evidence" value="ECO:0007669"/>
    <property type="project" value="InterPro"/>
</dbReference>
<proteinExistence type="inferred from homology"/>
<feature type="region of interest" description="Disordered" evidence="5">
    <location>
        <begin position="784"/>
        <end position="855"/>
    </location>
</feature>
<evidence type="ECO:0000256" key="3">
    <source>
        <dbReference type="PROSITE-ProRule" id="PRU00284"/>
    </source>
</evidence>
<dbReference type="PRINTS" id="PR00260">
    <property type="entry name" value="CHEMTRNSDUCR"/>
</dbReference>
<evidence type="ECO:0000259" key="7">
    <source>
        <dbReference type="PROSITE" id="PS50885"/>
    </source>
</evidence>
<gene>
    <name evidence="8" type="ORF">D8Y22_16055</name>
</gene>
<evidence type="ECO:0000256" key="5">
    <source>
        <dbReference type="SAM" id="MobiDB-lite"/>
    </source>
</evidence>
<evidence type="ECO:0000259" key="6">
    <source>
        <dbReference type="PROSITE" id="PS50111"/>
    </source>
</evidence>
<feature type="coiled-coil region" evidence="4">
    <location>
        <begin position="556"/>
        <end position="590"/>
    </location>
</feature>
<keyword evidence="1 3" id="KW-0807">Transducer</keyword>
<dbReference type="PROSITE" id="PS50885">
    <property type="entry name" value="HAMP"/>
    <property type="match status" value="2"/>
</dbReference>
<dbReference type="Pfam" id="PF00672">
    <property type="entry name" value="HAMP"/>
    <property type="match status" value="1"/>
</dbReference>
<dbReference type="PANTHER" id="PTHR32089">
    <property type="entry name" value="METHYL-ACCEPTING CHEMOTAXIS PROTEIN MCPB"/>
    <property type="match status" value="1"/>
</dbReference>
<feature type="domain" description="Methyl-accepting transducer" evidence="6">
    <location>
        <begin position="478"/>
        <end position="714"/>
    </location>
</feature>
<dbReference type="Pfam" id="PF00015">
    <property type="entry name" value="MCPsignal"/>
    <property type="match status" value="1"/>
</dbReference>